<evidence type="ECO:0000313" key="10">
    <source>
        <dbReference type="Proteomes" id="UP000589036"/>
    </source>
</evidence>
<dbReference type="EMBL" id="JACCCC010000001">
    <property type="protein sequence ID" value="NYE47990.1"/>
    <property type="molecule type" value="Genomic_DNA"/>
</dbReference>
<dbReference type="PANTHER" id="PTHR43045:SF4">
    <property type="entry name" value="TRANSPORTER YDFJ-RELATED"/>
    <property type="match status" value="1"/>
</dbReference>
<evidence type="ECO:0000259" key="8">
    <source>
        <dbReference type="PROSITE" id="PS50850"/>
    </source>
</evidence>
<dbReference type="SUPFAM" id="SSF103473">
    <property type="entry name" value="MFS general substrate transporter"/>
    <property type="match status" value="1"/>
</dbReference>
<dbReference type="PROSITE" id="PS50850">
    <property type="entry name" value="MFS"/>
    <property type="match status" value="1"/>
</dbReference>
<reference evidence="9 10" key="1">
    <citation type="submission" date="2020-07" db="EMBL/GenBank/DDBJ databases">
        <title>Sequencing the genomes of 1000 actinobacteria strains.</title>
        <authorList>
            <person name="Klenk H.-P."/>
        </authorList>
    </citation>
    <scope>NUCLEOTIDE SEQUENCE [LARGE SCALE GENOMIC DNA]</scope>
    <source>
        <strain evidence="9 10">CXB654</strain>
    </source>
</reference>
<feature type="transmembrane region" description="Helical" evidence="7">
    <location>
        <begin position="91"/>
        <end position="109"/>
    </location>
</feature>
<keyword evidence="2" id="KW-0813">Transport</keyword>
<comment type="caution">
    <text evidence="9">The sequence shown here is derived from an EMBL/GenBank/DDBJ whole genome shotgun (WGS) entry which is preliminary data.</text>
</comment>
<dbReference type="PROSITE" id="PS00217">
    <property type="entry name" value="SUGAR_TRANSPORT_2"/>
    <property type="match status" value="1"/>
</dbReference>
<evidence type="ECO:0000256" key="7">
    <source>
        <dbReference type="SAM" id="Phobius"/>
    </source>
</evidence>
<dbReference type="InterPro" id="IPR005829">
    <property type="entry name" value="Sugar_transporter_CS"/>
</dbReference>
<evidence type="ECO:0000256" key="4">
    <source>
        <dbReference type="ARBA" id="ARBA00022692"/>
    </source>
</evidence>
<proteinExistence type="predicted"/>
<dbReference type="InterPro" id="IPR011701">
    <property type="entry name" value="MFS"/>
</dbReference>
<organism evidence="9 10">
    <name type="scientific">Spinactinospora alkalitolerans</name>
    <dbReference type="NCBI Taxonomy" id="687207"/>
    <lineage>
        <taxon>Bacteria</taxon>
        <taxon>Bacillati</taxon>
        <taxon>Actinomycetota</taxon>
        <taxon>Actinomycetes</taxon>
        <taxon>Streptosporangiales</taxon>
        <taxon>Nocardiopsidaceae</taxon>
        <taxon>Spinactinospora</taxon>
    </lineage>
</organism>
<evidence type="ECO:0000256" key="1">
    <source>
        <dbReference type="ARBA" id="ARBA00004651"/>
    </source>
</evidence>
<gene>
    <name evidence="9" type="ORF">HDA32_003110</name>
</gene>
<feature type="transmembrane region" description="Helical" evidence="7">
    <location>
        <begin position="21"/>
        <end position="45"/>
    </location>
</feature>
<dbReference type="PANTHER" id="PTHR43045">
    <property type="entry name" value="SHIKIMATE TRANSPORTER"/>
    <property type="match status" value="1"/>
</dbReference>
<feature type="transmembrane region" description="Helical" evidence="7">
    <location>
        <begin position="312"/>
        <end position="332"/>
    </location>
</feature>
<keyword evidence="10" id="KW-1185">Reference proteome</keyword>
<feature type="transmembrane region" description="Helical" evidence="7">
    <location>
        <begin position="404"/>
        <end position="424"/>
    </location>
</feature>
<feature type="transmembrane region" description="Helical" evidence="7">
    <location>
        <begin position="374"/>
        <end position="392"/>
    </location>
</feature>
<name>A0A852U1Y1_9ACTN</name>
<dbReference type="Pfam" id="PF07690">
    <property type="entry name" value="MFS_1"/>
    <property type="match status" value="1"/>
</dbReference>
<dbReference type="InterPro" id="IPR020846">
    <property type="entry name" value="MFS_dom"/>
</dbReference>
<protein>
    <submittedName>
        <fullName evidence="9">MFS family permease</fullName>
    </submittedName>
</protein>
<keyword evidence="5 7" id="KW-1133">Transmembrane helix</keyword>
<feature type="transmembrane region" description="Helical" evidence="7">
    <location>
        <begin position="195"/>
        <end position="216"/>
    </location>
</feature>
<evidence type="ECO:0000256" key="2">
    <source>
        <dbReference type="ARBA" id="ARBA00022448"/>
    </source>
</evidence>
<feature type="transmembrane region" description="Helical" evidence="7">
    <location>
        <begin position="57"/>
        <end position="79"/>
    </location>
</feature>
<feature type="transmembrane region" description="Helical" evidence="7">
    <location>
        <begin position="338"/>
        <end position="362"/>
    </location>
</feature>
<feature type="transmembrane region" description="Helical" evidence="7">
    <location>
        <begin position="244"/>
        <end position="261"/>
    </location>
</feature>
<evidence type="ECO:0000256" key="3">
    <source>
        <dbReference type="ARBA" id="ARBA00022475"/>
    </source>
</evidence>
<dbReference type="GO" id="GO:0005886">
    <property type="term" value="C:plasma membrane"/>
    <property type="evidence" value="ECO:0007669"/>
    <property type="project" value="UniProtKB-SubCell"/>
</dbReference>
<feature type="domain" description="Major facilitator superfamily (MFS) profile" evidence="8">
    <location>
        <begin position="18"/>
        <end position="429"/>
    </location>
</feature>
<evidence type="ECO:0000256" key="5">
    <source>
        <dbReference type="ARBA" id="ARBA00022989"/>
    </source>
</evidence>
<dbReference type="Proteomes" id="UP000589036">
    <property type="component" value="Unassembled WGS sequence"/>
</dbReference>
<feature type="transmembrane region" description="Helical" evidence="7">
    <location>
        <begin position="156"/>
        <end position="183"/>
    </location>
</feature>
<dbReference type="GO" id="GO:0022857">
    <property type="term" value="F:transmembrane transporter activity"/>
    <property type="evidence" value="ECO:0007669"/>
    <property type="project" value="InterPro"/>
</dbReference>
<evidence type="ECO:0000256" key="6">
    <source>
        <dbReference type="ARBA" id="ARBA00023136"/>
    </source>
</evidence>
<keyword evidence="6 7" id="KW-0472">Membrane</keyword>
<evidence type="ECO:0000313" key="9">
    <source>
        <dbReference type="EMBL" id="NYE47990.1"/>
    </source>
</evidence>
<keyword evidence="3" id="KW-1003">Cell membrane</keyword>
<comment type="subcellular location">
    <subcellularLocation>
        <location evidence="1">Cell membrane</location>
        <topology evidence="1">Multi-pass membrane protein</topology>
    </subcellularLocation>
</comment>
<feature type="transmembrane region" description="Helical" evidence="7">
    <location>
        <begin position="115"/>
        <end position="135"/>
    </location>
</feature>
<keyword evidence="4 7" id="KW-0812">Transmembrane</keyword>
<feature type="transmembrane region" description="Helical" evidence="7">
    <location>
        <begin position="281"/>
        <end position="300"/>
    </location>
</feature>
<dbReference type="Gene3D" id="1.20.1250.20">
    <property type="entry name" value="MFS general substrate transporter like domains"/>
    <property type="match status" value="2"/>
</dbReference>
<accession>A0A852U1Y1</accession>
<dbReference type="RefSeq" id="WP_179643854.1">
    <property type="nucleotide sequence ID" value="NZ_BAAAYY010000003.1"/>
</dbReference>
<dbReference type="InterPro" id="IPR036259">
    <property type="entry name" value="MFS_trans_sf"/>
</dbReference>
<dbReference type="AlphaFoldDB" id="A0A852U1Y1"/>
<sequence length="435" mass="46246">MTDTAQSAPGQRAKRRRALGGAMFGFFVDMYDIYLPVIALTPAMAYFTATGSSDVDVAVFSALIFVASIVGRPLGSLIFGPMGDRLGRRRTTLIAAGGSAVCTGIMTVMPGFHTIGVAALVLLVVLRLLDGVFLGGEYTAANPLAMEYAPRNRRGVFGSLINMGYPAALGFITIVTMLTLALFPTGGPDAPYSVWGWRVPFAVGFVFCVALFVLYWRSVPESELWTEVPEAGNPLKVLFSGRNLASFGVAFIVGSGCWLTLNGTVGVFSSHFGGLGVDVSRINLIILVSAAIGMVLFPFVGHLGQRFGRRQVIMVLGGVNLVVGPVALGLAVSQSDALAVIPFTVVAIIGGLFVWAMITAFLMELFPTEVRASGYGIAYSLPSMIPAFYAYYMVWLGDVMPYDYTPVVVLAAGGALLLVGGYLAKDRRHMELAEV</sequence>